<dbReference type="RefSeq" id="WP_028105296.1">
    <property type="nucleotide sequence ID" value="NZ_LVVL01000019.1"/>
</dbReference>
<comment type="caution">
    <text evidence="1">The sequence shown here is derived from an EMBL/GenBank/DDBJ whole genome shotgun (WGS) entry which is preliminary data.</text>
</comment>
<dbReference type="Proteomes" id="UP000078447">
    <property type="component" value="Unassembled WGS sequence"/>
</dbReference>
<name>A0ABX2V628_9BACL</name>
<protein>
    <submittedName>
        <fullName evidence="1">Uncharacterized protein</fullName>
    </submittedName>
</protein>
<proteinExistence type="predicted"/>
<gene>
    <name evidence="1" type="ORF">A3783_15410</name>
</gene>
<evidence type="ECO:0000313" key="2">
    <source>
        <dbReference type="Proteomes" id="UP000078447"/>
    </source>
</evidence>
<dbReference type="EMBL" id="LVVL01000019">
    <property type="protein sequence ID" value="OAN10149.1"/>
    <property type="molecule type" value="Genomic_DNA"/>
</dbReference>
<keyword evidence="2" id="KW-1185">Reference proteome</keyword>
<accession>A0ABX2V628</accession>
<sequence>MNNTKHINCLIEALKSKIRSRGKAKIHQIGKWSWIWKKKCFPHFYWIIEEKKYKFNARYTDEPLYGQLWYEGRVGEY</sequence>
<organism evidence="1 2">
    <name type="scientific">Exiguobacterium undae</name>
    <dbReference type="NCBI Taxonomy" id="169177"/>
    <lineage>
        <taxon>Bacteria</taxon>
        <taxon>Bacillati</taxon>
        <taxon>Bacillota</taxon>
        <taxon>Bacilli</taxon>
        <taxon>Bacillales</taxon>
        <taxon>Bacillales Family XII. Incertae Sedis</taxon>
        <taxon>Exiguobacterium</taxon>
    </lineage>
</organism>
<evidence type="ECO:0000313" key="1">
    <source>
        <dbReference type="EMBL" id="OAN10149.1"/>
    </source>
</evidence>
<reference evidence="1 2" key="1">
    <citation type="submission" date="2016-03" db="EMBL/GenBank/DDBJ databases">
        <authorList>
            <person name="Cho S.-Y."/>
            <person name="Lim S."/>
            <person name="Kim H."/>
            <person name="Soh E.H."/>
            <person name="Moon J.S."/>
        </authorList>
    </citation>
    <scope>NUCLEOTIDE SEQUENCE [LARGE SCALE GENOMIC DNA]</scope>
    <source>
        <strain evidence="1 2">KCTC 3810</strain>
    </source>
</reference>